<dbReference type="InterPro" id="IPR001623">
    <property type="entry name" value="DnaJ_domain"/>
</dbReference>
<feature type="region of interest" description="Disordered" evidence="1">
    <location>
        <begin position="630"/>
        <end position="657"/>
    </location>
</feature>
<dbReference type="SUPFAM" id="SSF81296">
    <property type="entry name" value="E set domains"/>
    <property type="match status" value="1"/>
</dbReference>
<feature type="compositionally biased region" description="Acidic residues" evidence="1">
    <location>
        <begin position="638"/>
        <end position="650"/>
    </location>
</feature>
<dbReference type="InterPro" id="IPR035892">
    <property type="entry name" value="C2_domain_sf"/>
</dbReference>
<gene>
    <name evidence="4" type="ORF">LDAN0321_LOCUS728</name>
</gene>
<keyword evidence="2" id="KW-0812">Transmembrane</keyword>
<dbReference type="InterPro" id="IPR036869">
    <property type="entry name" value="J_dom_sf"/>
</dbReference>
<feature type="region of interest" description="Disordered" evidence="1">
    <location>
        <begin position="281"/>
        <end position="330"/>
    </location>
</feature>
<dbReference type="SMART" id="SM00271">
    <property type="entry name" value="DnaJ"/>
    <property type="match status" value="1"/>
</dbReference>
<dbReference type="GO" id="GO:0006614">
    <property type="term" value="P:SRP-dependent cotranslational protein targeting to membrane"/>
    <property type="evidence" value="ECO:0007669"/>
    <property type="project" value="TreeGrafter"/>
</dbReference>
<dbReference type="PRINTS" id="PR00625">
    <property type="entry name" value="JDOMAIN"/>
</dbReference>
<dbReference type="Gene3D" id="2.60.40.150">
    <property type="entry name" value="C2 domain"/>
    <property type="match status" value="1"/>
</dbReference>
<dbReference type="Gene3D" id="1.10.287.110">
    <property type="entry name" value="DnaJ domain"/>
    <property type="match status" value="1"/>
</dbReference>
<dbReference type="GO" id="GO:0031207">
    <property type="term" value="C:Sec62/Sec63 complex"/>
    <property type="evidence" value="ECO:0007669"/>
    <property type="project" value="TreeGrafter"/>
</dbReference>
<sequence>MSGTTSTGDDDVPVYLMPVAAVCGMYALVNGLSILYTIYRNLTYKAATATAAQKLNAPTPIASRPFAIKLTSVIVAVLIYAYVVARVEEASIGVFDPFEILNVATNADTSEIKKAYRSLSLQHHPDKGGDAAVFNQISLAYKALSDATSRENWEKYGHPDGPQSQTLAFALPDWLLHPEGATAVVLVVLYIGMFISLIMYVIRFATKTEKAAADAAFSMSVAGSDIEYIQEKLKSDSTHEEILYIIATTPENVANTQKGLQLIESMKKERIATEQHEAMMAEKADSKKSETDALLNDSGGWADEDEDGESAEAAKKHEEAQKARDKLMKEAAGKKDKNKVVFEGMDEGAIGQEWVEKILTENKVWPPKFGRFASGEKGMEIPAVRRNFAWLVGRLNASQTLNSHPDLAKSASLGLLDTTYFQGSMRFRQACGLLLEGCIRVAVQRKDTQLTSRIIETVTMFKLGVPSLDKETTDWFVGVMKKTHGGEDGIPRVTISDKKIETAGEDEIATEDTSTLTVMMEREHAQNIMQQQVALAQKQGIDPRIMLQAYREGWWIVVSAKKEGESDSQFITCAPMVISNAAQKGINAVIKFRAPSEPGKYIFNVEIKSQEFLGADQSFELEVDIVDKETVQMREMKDDDEEEEGGEGEDGETKKEK</sequence>
<dbReference type="SUPFAM" id="SSF46565">
    <property type="entry name" value="Chaperone J-domain"/>
    <property type="match status" value="1"/>
</dbReference>
<evidence type="ECO:0000313" key="4">
    <source>
        <dbReference type="EMBL" id="CAD9556089.1"/>
    </source>
</evidence>
<dbReference type="GO" id="GO:0008320">
    <property type="term" value="F:protein transmembrane transporter activity"/>
    <property type="evidence" value="ECO:0007669"/>
    <property type="project" value="TreeGrafter"/>
</dbReference>
<dbReference type="GO" id="GO:0003723">
    <property type="term" value="F:RNA binding"/>
    <property type="evidence" value="ECO:0007669"/>
    <property type="project" value="TreeGrafter"/>
</dbReference>
<dbReference type="EMBL" id="HBGY01001080">
    <property type="protein sequence ID" value="CAD9556089.1"/>
    <property type="molecule type" value="Transcribed_RNA"/>
</dbReference>
<organism evidence="4">
    <name type="scientific">Leptocylindrus danicus</name>
    <dbReference type="NCBI Taxonomy" id="163516"/>
    <lineage>
        <taxon>Eukaryota</taxon>
        <taxon>Sar</taxon>
        <taxon>Stramenopiles</taxon>
        <taxon>Ochrophyta</taxon>
        <taxon>Bacillariophyta</taxon>
        <taxon>Coscinodiscophyceae</taxon>
        <taxon>Chaetocerotophycidae</taxon>
        <taxon>Leptocylindrales</taxon>
        <taxon>Leptocylindraceae</taxon>
        <taxon>Leptocylindrus</taxon>
    </lineage>
</organism>
<accession>A0A7S2JS79</accession>
<evidence type="ECO:0000256" key="2">
    <source>
        <dbReference type="SAM" id="Phobius"/>
    </source>
</evidence>
<feature type="compositionally biased region" description="Basic and acidic residues" evidence="1">
    <location>
        <begin position="281"/>
        <end position="291"/>
    </location>
</feature>
<keyword evidence="2" id="KW-0472">Membrane</keyword>
<protein>
    <recommendedName>
        <fullName evidence="3">J domain-containing protein</fullName>
    </recommendedName>
</protein>
<evidence type="ECO:0000259" key="3">
    <source>
        <dbReference type="PROSITE" id="PS50076"/>
    </source>
</evidence>
<feature type="transmembrane region" description="Helical" evidence="2">
    <location>
        <begin position="15"/>
        <end position="39"/>
    </location>
</feature>
<proteinExistence type="predicted"/>
<dbReference type="CDD" id="cd06257">
    <property type="entry name" value="DnaJ"/>
    <property type="match status" value="1"/>
</dbReference>
<feature type="transmembrane region" description="Helical" evidence="2">
    <location>
        <begin position="181"/>
        <end position="202"/>
    </location>
</feature>
<dbReference type="PANTHER" id="PTHR24075:SF0">
    <property type="entry name" value="TRANSLOCATION PROTEIN SEC63 HOMOLOG"/>
    <property type="match status" value="1"/>
</dbReference>
<feature type="compositionally biased region" description="Basic and acidic residues" evidence="1">
    <location>
        <begin position="312"/>
        <end position="330"/>
    </location>
</feature>
<dbReference type="InterPro" id="IPR014756">
    <property type="entry name" value="Ig_E-set"/>
</dbReference>
<dbReference type="Pfam" id="PF00226">
    <property type="entry name" value="DnaJ"/>
    <property type="match status" value="1"/>
</dbReference>
<keyword evidence="2" id="KW-1133">Transmembrane helix</keyword>
<feature type="domain" description="J" evidence="3">
    <location>
        <begin position="96"/>
        <end position="157"/>
    </location>
</feature>
<reference evidence="4" key="1">
    <citation type="submission" date="2021-01" db="EMBL/GenBank/DDBJ databases">
        <authorList>
            <person name="Corre E."/>
            <person name="Pelletier E."/>
            <person name="Niang G."/>
            <person name="Scheremetjew M."/>
            <person name="Finn R."/>
            <person name="Kale V."/>
            <person name="Holt S."/>
            <person name="Cochrane G."/>
            <person name="Meng A."/>
            <person name="Brown T."/>
            <person name="Cohen L."/>
        </authorList>
    </citation>
    <scope>NUCLEOTIDE SEQUENCE</scope>
    <source>
        <strain evidence="4">B650</strain>
    </source>
</reference>
<dbReference type="PANTHER" id="PTHR24075">
    <property type="entry name" value="SEC63 DOMAIN-CONTAINING"/>
    <property type="match status" value="1"/>
</dbReference>
<dbReference type="GO" id="GO:0006620">
    <property type="term" value="P:post-translational protein targeting to endoplasmic reticulum membrane"/>
    <property type="evidence" value="ECO:0007669"/>
    <property type="project" value="TreeGrafter"/>
</dbReference>
<feature type="transmembrane region" description="Helical" evidence="2">
    <location>
        <begin position="66"/>
        <end position="85"/>
    </location>
</feature>
<dbReference type="AlphaFoldDB" id="A0A7S2JS79"/>
<name>A0A7S2JS79_9STRA</name>
<dbReference type="PROSITE" id="PS50076">
    <property type="entry name" value="DNAJ_2"/>
    <property type="match status" value="1"/>
</dbReference>
<evidence type="ECO:0000256" key="1">
    <source>
        <dbReference type="SAM" id="MobiDB-lite"/>
    </source>
</evidence>